<proteinExistence type="predicted"/>
<evidence type="ECO:0000313" key="2">
    <source>
        <dbReference type="EMBL" id="CAK0782543.1"/>
    </source>
</evidence>
<protein>
    <recommendedName>
        <fullName evidence="1">Rhodanese domain-containing protein</fullName>
    </recommendedName>
</protein>
<keyword evidence="3" id="KW-1185">Reference proteome</keyword>
<sequence length="120" mass="12874">MADMPDVPTTSAQEAGPLVLERKAPYLDVRTPEEFSREHVSGSINVPWILNLTTRQVNPCFVEEAKKALPGADAHVIVSCQVGRRGAMATKALQDADFTNAVNLAGGLQAWTMAGLPTDK</sequence>
<dbReference type="PROSITE" id="PS50206">
    <property type="entry name" value="RHODANESE_3"/>
    <property type="match status" value="1"/>
</dbReference>
<name>A0AAV1I5C0_9CHLO</name>
<dbReference type="CDD" id="cd00158">
    <property type="entry name" value="RHOD"/>
    <property type="match status" value="1"/>
</dbReference>
<dbReference type="InterPro" id="IPR001763">
    <property type="entry name" value="Rhodanese-like_dom"/>
</dbReference>
<evidence type="ECO:0000313" key="3">
    <source>
        <dbReference type="Proteomes" id="UP001314263"/>
    </source>
</evidence>
<dbReference type="AlphaFoldDB" id="A0AAV1I5C0"/>
<dbReference type="EMBL" id="CAUYUE010000007">
    <property type="protein sequence ID" value="CAK0782543.1"/>
    <property type="molecule type" value="Genomic_DNA"/>
</dbReference>
<dbReference type="InterPro" id="IPR052367">
    <property type="entry name" value="Thiosulfate_ST/Rhodanese-like"/>
</dbReference>
<reference evidence="2 3" key="1">
    <citation type="submission" date="2023-10" db="EMBL/GenBank/DDBJ databases">
        <authorList>
            <person name="Maclean D."/>
            <person name="Macfadyen A."/>
        </authorList>
    </citation>
    <scope>NUCLEOTIDE SEQUENCE [LARGE SCALE GENOMIC DNA]</scope>
</reference>
<dbReference type="InterPro" id="IPR036873">
    <property type="entry name" value="Rhodanese-like_dom_sf"/>
</dbReference>
<dbReference type="PANTHER" id="PTHR45431:SF3">
    <property type="entry name" value="RHODANESE-LIKE DOMAIN-CONTAINING PROTEIN 15, CHLOROPLASTIC"/>
    <property type="match status" value="1"/>
</dbReference>
<comment type="caution">
    <text evidence="2">The sequence shown here is derived from an EMBL/GenBank/DDBJ whole genome shotgun (WGS) entry which is preliminary data.</text>
</comment>
<accession>A0AAV1I5C0</accession>
<dbReference type="Gene3D" id="3.40.250.10">
    <property type="entry name" value="Rhodanese-like domain"/>
    <property type="match status" value="1"/>
</dbReference>
<gene>
    <name evidence="2" type="ORF">CVIRNUC_005761</name>
</gene>
<dbReference type="SMART" id="SM00450">
    <property type="entry name" value="RHOD"/>
    <property type="match status" value="1"/>
</dbReference>
<dbReference type="SUPFAM" id="SSF52821">
    <property type="entry name" value="Rhodanese/Cell cycle control phosphatase"/>
    <property type="match status" value="1"/>
</dbReference>
<organism evidence="2 3">
    <name type="scientific">Coccomyxa viridis</name>
    <dbReference type="NCBI Taxonomy" id="1274662"/>
    <lineage>
        <taxon>Eukaryota</taxon>
        <taxon>Viridiplantae</taxon>
        <taxon>Chlorophyta</taxon>
        <taxon>core chlorophytes</taxon>
        <taxon>Trebouxiophyceae</taxon>
        <taxon>Trebouxiophyceae incertae sedis</taxon>
        <taxon>Coccomyxaceae</taxon>
        <taxon>Coccomyxa</taxon>
    </lineage>
</organism>
<dbReference type="PANTHER" id="PTHR45431">
    <property type="entry name" value="RHODANESE-LIKE DOMAIN-CONTAINING PROTEIN 15, CHLOROPLASTIC"/>
    <property type="match status" value="1"/>
</dbReference>
<dbReference type="Proteomes" id="UP001314263">
    <property type="component" value="Unassembled WGS sequence"/>
</dbReference>
<dbReference type="Pfam" id="PF00581">
    <property type="entry name" value="Rhodanese"/>
    <property type="match status" value="1"/>
</dbReference>
<evidence type="ECO:0000259" key="1">
    <source>
        <dbReference type="PROSITE" id="PS50206"/>
    </source>
</evidence>
<feature type="domain" description="Rhodanese" evidence="1">
    <location>
        <begin position="20"/>
        <end position="120"/>
    </location>
</feature>